<dbReference type="Proteomes" id="UP001595916">
    <property type="component" value="Unassembled WGS sequence"/>
</dbReference>
<dbReference type="PANTHER" id="PTHR43649:SF29">
    <property type="entry name" value="OSMOPROTECTIVE COMPOUNDS-BINDING PROTEIN GGTB"/>
    <property type="match status" value="1"/>
</dbReference>
<evidence type="ECO:0000256" key="1">
    <source>
        <dbReference type="ARBA" id="ARBA00008520"/>
    </source>
</evidence>
<dbReference type="InterPro" id="IPR050490">
    <property type="entry name" value="Bact_solute-bd_prot1"/>
</dbReference>
<keyword evidence="5" id="KW-1185">Reference proteome</keyword>
<keyword evidence="2" id="KW-0813">Transport</keyword>
<dbReference type="Gene3D" id="3.40.190.10">
    <property type="entry name" value="Periplasmic binding protein-like II"/>
    <property type="match status" value="2"/>
</dbReference>
<dbReference type="InterPro" id="IPR006059">
    <property type="entry name" value="SBP"/>
</dbReference>
<gene>
    <name evidence="4" type="ORF">ACFO4R_03975</name>
</gene>
<keyword evidence="3" id="KW-0732">Signal</keyword>
<dbReference type="RefSeq" id="WP_379787730.1">
    <property type="nucleotide sequence ID" value="NZ_JBHSHL010000014.1"/>
</dbReference>
<dbReference type="SUPFAM" id="SSF53850">
    <property type="entry name" value="Periplasmic binding protein-like II"/>
    <property type="match status" value="1"/>
</dbReference>
<feature type="signal peptide" evidence="3">
    <location>
        <begin position="1"/>
        <end position="26"/>
    </location>
</feature>
<evidence type="ECO:0000256" key="2">
    <source>
        <dbReference type="ARBA" id="ARBA00022448"/>
    </source>
</evidence>
<dbReference type="Pfam" id="PF01547">
    <property type="entry name" value="SBP_bac_1"/>
    <property type="match status" value="1"/>
</dbReference>
<sequence length="442" mass="50010">MKRNMRRFMGTLLVLAVGISMFSACSKSGETTVDETQSSETQATDQVELKFLHKWPQEENNAYFKEVVAEFEKQNPNIKIVMEGVGEEPIKDKLRILMGTDDQPDIFFSWSGEFAKKFIRSGNTLDLTPYLEASPEWKDSIMQAGLEPFSDNGKNYGIPFRINGKFFVYNKELFEKNNLKVPETWAEFMNNCEVLKNSGVTPIGLGNIYPWAACHYITGLNQKMVPDDVRKKDYLAETGEFTDPGYVKALEMLKEINDKGYFNDGINSVEHNMSLEMYYAGQVAMTYIELEEFLDVEEKLGDNWGFFAMPPVEEGSGNQNFLTGAPDGFMVSAKTKHPDEAVLFLQFLTNKENAEKLVSQLGWPSPIKGAVNENNSISKLVEGLKAIEEAEGMALWLDTDINIKISDVYLPDLQELFNGDKTPEQIMQEVQQVANEVKNEVK</sequence>
<organism evidence="4 5">
    <name type="scientific">Filifactor villosus</name>
    <dbReference type="NCBI Taxonomy" id="29374"/>
    <lineage>
        <taxon>Bacteria</taxon>
        <taxon>Bacillati</taxon>
        <taxon>Bacillota</taxon>
        <taxon>Clostridia</taxon>
        <taxon>Peptostreptococcales</taxon>
        <taxon>Filifactoraceae</taxon>
        <taxon>Filifactor</taxon>
    </lineage>
</organism>
<proteinExistence type="inferred from homology"/>
<dbReference type="EMBL" id="JBHSHL010000014">
    <property type="protein sequence ID" value="MFC4804232.1"/>
    <property type="molecule type" value="Genomic_DNA"/>
</dbReference>
<dbReference type="PROSITE" id="PS51257">
    <property type="entry name" value="PROKAR_LIPOPROTEIN"/>
    <property type="match status" value="1"/>
</dbReference>
<comment type="caution">
    <text evidence="4">The sequence shown here is derived from an EMBL/GenBank/DDBJ whole genome shotgun (WGS) entry which is preliminary data.</text>
</comment>
<evidence type="ECO:0000313" key="4">
    <source>
        <dbReference type="EMBL" id="MFC4804232.1"/>
    </source>
</evidence>
<dbReference type="PANTHER" id="PTHR43649">
    <property type="entry name" value="ARABINOSE-BINDING PROTEIN-RELATED"/>
    <property type="match status" value="1"/>
</dbReference>
<protein>
    <submittedName>
        <fullName evidence="4">ABC transporter substrate-binding protein</fullName>
    </submittedName>
</protein>
<feature type="chain" id="PRO_5047539753" evidence="3">
    <location>
        <begin position="27"/>
        <end position="442"/>
    </location>
</feature>
<accession>A0ABV9QKG3</accession>
<evidence type="ECO:0000256" key="3">
    <source>
        <dbReference type="SAM" id="SignalP"/>
    </source>
</evidence>
<name>A0ABV9QKG3_9FIRM</name>
<evidence type="ECO:0000313" key="5">
    <source>
        <dbReference type="Proteomes" id="UP001595916"/>
    </source>
</evidence>
<comment type="similarity">
    <text evidence="1">Belongs to the bacterial solute-binding protein 1 family.</text>
</comment>
<reference evidence="5" key="1">
    <citation type="journal article" date="2019" name="Int. J. Syst. Evol. Microbiol.">
        <title>The Global Catalogue of Microorganisms (GCM) 10K type strain sequencing project: providing services to taxonomists for standard genome sequencing and annotation.</title>
        <authorList>
            <consortium name="The Broad Institute Genomics Platform"/>
            <consortium name="The Broad Institute Genome Sequencing Center for Infectious Disease"/>
            <person name="Wu L."/>
            <person name="Ma J."/>
        </authorList>
    </citation>
    <scope>NUCLEOTIDE SEQUENCE [LARGE SCALE GENOMIC DNA]</scope>
    <source>
        <strain evidence="5">CCUG 46385</strain>
    </source>
</reference>